<reference evidence="2" key="1">
    <citation type="submission" date="2022-07" db="EMBL/GenBank/DDBJ databases">
        <title>Draft genome sequence of Zalerion maritima ATCC 34329, a (micro)plastics degrading marine fungus.</title>
        <authorList>
            <person name="Paco A."/>
            <person name="Goncalves M.F.M."/>
            <person name="Rocha-Santos T.A.P."/>
            <person name="Alves A."/>
        </authorList>
    </citation>
    <scope>NUCLEOTIDE SEQUENCE</scope>
    <source>
        <strain evidence="2">ATCC 34329</strain>
    </source>
</reference>
<name>A0AAD5RP87_9PEZI</name>
<dbReference type="AlphaFoldDB" id="A0AAD5RP87"/>
<dbReference type="InterPro" id="IPR053203">
    <property type="entry name" value="Cisplatin_resist-associated"/>
</dbReference>
<organism evidence="2 3">
    <name type="scientific">Zalerion maritima</name>
    <dbReference type="NCBI Taxonomy" id="339359"/>
    <lineage>
        <taxon>Eukaryota</taxon>
        <taxon>Fungi</taxon>
        <taxon>Dikarya</taxon>
        <taxon>Ascomycota</taxon>
        <taxon>Pezizomycotina</taxon>
        <taxon>Sordariomycetes</taxon>
        <taxon>Lulworthiomycetidae</taxon>
        <taxon>Lulworthiales</taxon>
        <taxon>Lulworthiaceae</taxon>
        <taxon>Zalerion</taxon>
    </lineage>
</organism>
<gene>
    <name evidence="2" type="ORF">MKZ38_002225</name>
</gene>
<feature type="compositionally biased region" description="Basic and acidic residues" evidence="1">
    <location>
        <begin position="90"/>
        <end position="136"/>
    </location>
</feature>
<keyword evidence="3" id="KW-1185">Reference proteome</keyword>
<dbReference type="PANTHER" id="PTHR34693">
    <property type="entry name" value="PROTEIN PAR32"/>
    <property type="match status" value="1"/>
</dbReference>
<protein>
    <submittedName>
        <fullName evidence="2">Uncharacterized protein</fullName>
    </submittedName>
</protein>
<accession>A0AAD5RP87</accession>
<dbReference type="Pfam" id="PF12223">
    <property type="entry name" value="DUF3602"/>
    <property type="match status" value="1"/>
</dbReference>
<evidence type="ECO:0000313" key="3">
    <source>
        <dbReference type="Proteomes" id="UP001201980"/>
    </source>
</evidence>
<dbReference type="Proteomes" id="UP001201980">
    <property type="component" value="Unassembled WGS sequence"/>
</dbReference>
<feature type="region of interest" description="Disordered" evidence="1">
    <location>
        <begin position="1"/>
        <end position="145"/>
    </location>
</feature>
<evidence type="ECO:0000256" key="1">
    <source>
        <dbReference type="SAM" id="MobiDB-lite"/>
    </source>
</evidence>
<feature type="compositionally biased region" description="Polar residues" evidence="1">
    <location>
        <begin position="18"/>
        <end position="33"/>
    </location>
</feature>
<comment type="caution">
    <text evidence="2">The sequence shown here is derived from an EMBL/GenBank/DDBJ whole genome shotgun (WGS) entry which is preliminary data.</text>
</comment>
<dbReference type="InterPro" id="IPR022024">
    <property type="entry name" value="DUF3602"/>
</dbReference>
<sequence>MTTGQPNKRPVGRGGAGNFTNQMSPELTPQDLETPTLRAGTYTTGRGGAGNMQVSDASKARLAQDVSCPPRRESNSTPIGRGGAGNFVHPPKDKKASEHAIDDSSPRNSGEHSRARGMLDKVMDKFHGAEKKDNKNDGPGSPPKA</sequence>
<dbReference type="PANTHER" id="PTHR34693:SF1">
    <property type="entry name" value="PROTEIN PAR32"/>
    <property type="match status" value="1"/>
</dbReference>
<dbReference type="EMBL" id="JAKWBI020000165">
    <property type="protein sequence ID" value="KAJ2900787.1"/>
    <property type="molecule type" value="Genomic_DNA"/>
</dbReference>
<proteinExistence type="predicted"/>
<evidence type="ECO:0000313" key="2">
    <source>
        <dbReference type="EMBL" id="KAJ2900787.1"/>
    </source>
</evidence>